<reference evidence="3" key="3">
    <citation type="submission" date="2014-01" db="EMBL/GenBank/DDBJ databases">
        <title>Evolution of pathogenesis and genome organization in the Tremellales.</title>
        <authorList>
            <person name="Cuomo C."/>
            <person name="Litvintseva A."/>
            <person name="Heitman J."/>
            <person name="Chen Y."/>
            <person name="Sun S."/>
            <person name="Springer D."/>
            <person name="Dromer F."/>
            <person name="Young S."/>
            <person name="Zeng Q."/>
            <person name="Chapman S."/>
            <person name="Gujja S."/>
            <person name="Saif S."/>
            <person name="Birren B."/>
        </authorList>
    </citation>
    <scope>NUCLEOTIDE SEQUENCE</scope>
    <source>
        <strain evidence="3">CBS 10118</strain>
    </source>
</reference>
<dbReference type="EMBL" id="CP144542">
    <property type="protein sequence ID" value="WVW81461.1"/>
    <property type="molecule type" value="Genomic_DNA"/>
</dbReference>
<feature type="compositionally biased region" description="Basic and acidic residues" evidence="1">
    <location>
        <begin position="417"/>
        <end position="428"/>
    </location>
</feature>
<dbReference type="RefSeq" id="XP_019048384.1">
    <property type="nucleotide sequence ID" value="XM_019188822.1"/>
</dbReference>
<feature type="transmembrane region" description="Helical" evidence="2">
    <location>
        <begin position="317"/>
        <end position="338"/>
    </location>
</feature>
<feature type="transmembrane region" description="Helical" evidence="2">
    <location>
        <begin position="167"/>
        <end position="184"/>
    </location>
</feature>
<feature type="compositionally biased region" description="Basic and acidic residues" evidence="1">
    <location>
        <begin position="1"/>
        <end position="14"/>
    </location>
</feature>
<dbReference type="Proteomes" id="UP000092730">
    <property type="component" value="Chromosome 2"/>
</dbReference>
<name>A0A1B9G8E8_9TREE</name>
<dbReference type="VEuPathDB" id="FungiDB:I302_02155"/>
<keyword evidence="2" id="KW-0472">Membrane</keyword>
<reference evidence="4" key="2">
    <citation type="submission" date="2013-07" db="EMBL/GenBank/DDBJ databases">
        <authorList>
            <consortium name="The Broad Institute Genome Sequencing Platform"/>
            <person name="Cuomo C."/>
            <person name="Litvintseva A."/>
            <person name="Chen Y."/>
            <person name="Heitman J."/>
            <person name="Sun S."/>
            <person name="Springer D."/>
            <person name="Dromer F."/>
            <person name="Young S.K."/>
            <person name="Zeng Q."/>
            <person name="Gargeya S."/>
            <person name="Fitzgerald M."/>
            <person name="Abouelleil A."/>
            <person name="Alvarado L."/>
            <person name="Berlin A.M."/>
            <person name="Chapman S.B."/>
            <person name="Dewar J."/>
            <person name="Goldberg J."/>
            <person name="Griggs A."/>
            <person name="Gujja S."/>
            <person name="Hansen M."/>
            <person name="Howarth C."/>
            <person name="Imamovic A."/>
            <person name="Larimer J."/>
            <person name="McCowan C."/>
            <person name="Murphy C."/>
            <person name="Pearson M."/>
            <person name="Priest M."/>
            <person name="Roberts A."/>
            <person name="Saif S."/>
            <person name="Shea T."/>
            <person name="Sykes S."/>
            <person name="Wortman J."/>
            <person name="Nusbaum C."/>
            <person name="Birren B."/>
        </authorList>
    </citation>
    <scope>NUCLEOTIDE SEQUENCE</scope>
    <source>
        <strain evidence="4">CBS 10118</strain>
    </source>
</reference>
<gene>
    <name evidence="3" type="ORF">I302_02155</name>
    <name evidence="4" type="ORF">I302_103455</name>
</gene>
<feature type="compositionally biased region" description="Low complexity" evidence="1">
    <location>
        <begin position="387"/>
        <end position="407"/>
    </location>
</feature>
<feature type="transmembrane region" description="Helical" evidence="2">
    <location>
        <begin position="113"/>
        <end position="130"/>
    </location>
</feature>
<proteinExistence type="predicted"/>
<feature type="transmembrane region" description="Helical" evidence="2">
    <location>
        <begin position="251"/>
        <end position="281"/>
    </location>
</feature>
<evidence type="ECO:0000313" key="3">
    <source>
        <dbReference type="EMBL" id="OCF27314.1"/>
    </source>
</evidence>
<dbReference type="KEGG" id="kbi:30206554"/>
<evidence type="ECO:0000313" key="5">
    <source>
        <dbReference type="Proteomes" id="UP000092730"/>
    </source>
</evidence>
<feature type="transmembrane region" description="Helical" evidence="2">
    <location>
        <begin position="344"/>
        <end position="361"/>
    </location>
</feature>
<dbReference type="EMBL" id="KI894019">
    <property type="protein sequence ID" value="OCF27314.1"/>
    <property type="molecule type" value="Genomic_DNA"/>
</dbReference>
<reference evidence="3" key="1">
    <citation type="submission" date="2013-07" db="EMBL/GenBank/DDBJ databases">
        <title>The Genome Sequence of Cryptococcus bestiolae CBS10118.</title>
        <authorList>
            <consortium name="The Broad Institute Genome Sequencing Platform"/>
            <person name="Cuomo C."/>
            <person name="Litvintseva A."/>
            <person name="Chen Y."/>
            <person name="Heitman J."/>
            <person name="Sun S."/>
            <person name="Springer D."/>
            <person name="Dromer F."/>
            <person name="Young S.K."/>
            <person name="Zeng Q."/>
            <person name="Gargeya S."/>
            <person name="Fitzgerald M."/>
            <person name="Abouelleil A."/>
            <person name="Alvarado L."/>
            <person name="Berlin A.M."/>
            <person name="Chapman S.B."/>
            <person name="Dewar J."/>
            <person name="Goldberg J."/>
            <person name="Griggs A."/>
            <person name="Gujja S."/>
            <person name="Hansen M."/>
            <person name="Howarth C."/>
            <person name="Imamovic A."/>
            <person name="Larimer J."/>
            <person name="McCowan C."/>
            <person name="Murphy C."/>
            <person name="Pearson M."/>
            <person name="Priest M."/>
            <person name="Roberts A."/>
            <person name="Saif S."/>
            <person name="Shea T."/>
            <person name="Sykes S."/>
            <person name="Wortman J."/>
            <person name="Nusbaum C."/>
            <person name="Birren B."/>
        </authorList>
    </citation>
    <scope>NUCLEOTIDE SEQUENCE [LARGE SCALE GENOMIC DNA]</scope>
    <source>
        <strain evidence="3">CBS 10118</strain>
    </source>
</reference>
<accession>A0A1B9G8E8</accession>
<organism evidence="3">
    <name type="scientific">Kwoniella bestiolae CBS 10118</name>
    <dbReference type="NCBI Taxonomy" id="1296100"/>
    <lineage>
        <taxon>Eukaryota</taxon>
        <taxon>Fungi</taxon>
        <taxon>Dikarya</taxon>
        <taxon>Basidiomycota</taxon>
        <taxon>Agaricomycotina</taxon>
        <taxon>Tremellomycetes</taxon>
        <taxon>Tremellales</taxon>
        <taxon>Cryptococcaceae</taxon>
        <taxon>Kwoniella</taxon>
    </lineage>
</organism>
<evidence type="ECO:0000256" key="1">
    <source>
        <dbReference type="SAM" id="MobiDB-lite"/>
    </source>
</evidence>
<keyword evidence="2" id="KW-1133">Transmembrane helix</keyword>
<dbReference type="AlphaFoldDB" id="A0A1B9G8E8"/>
<dbReference type="STRING" id="1296100.A0A1B9G8E8"/>
<feature type="transmembrane region" description="Helical" evidence="2">
    <location>
        <begin position="190"/>
        <end position="208"/>
    </location>
</feature>
<feature type="region of interest" description="Disordered" evidence="1">
    <location>
        <begin position="1"/>
        <end position="63"/>
    </location>
</feature>
<feature type="transmembrane region" description="Helical" evidence="2">
    <location>
        <begin position="220"/>
        <end position="239"/>
    </location>
</feature>
<dbReference type="OrthoDB" id="2574383at2759"/>
<feature type="region of interest" description="Disordered" evidence="1">
    <location>
        <begin position="385"/>
        <end position="428"/>
    </location>
</feature>
<sequence length="428" mass="47230">MASDSKDKNTDRHRSSGSGSGSGSSKHRSDRERSSRHGSGSGGRERSDPQKRVKDTAKTVGDGAGKAYSSVADLFGGEKELNRTIRRYNPTFYEFADKTFLKNFGLANKPSKFLLFIIALGLIQSFIPLFQSPLDFAARWLGFLLLFGTGTSELKEGFASSRKANKIKSLLTIIVLLSALQLIPNFLFDTYYHFGALWSFFLPVILFITPFKESPDQTLASILCDTFFGGAAMVLGGLIPDSMSGENGQNMAILAGVIVAGLFWIGYLGSLACYLIVWAFLSLSTINTLGAPFISKEDSSSGFYRQMKIWHCTMAIWLWRYLVSAIEGISIPGIISMIGLIQHYLPSYFLWMTGFWFAMLMTKKVEKRYKADTWYAKWLMGVSDATSPAVSSGSASGRSERQSSSARPSGSGQHRSSRSEKDKRSSKK</sequence>
<reference evidence="4" key="4">
    <citation type="submission" date="2024-02" db="EMBL/GenBank/DDBJ databases">
        <title>Comparative genomics of Cryptococcus and Kwoniella reveals pathogenesis evolution and contrasting modes of karyotype evolution via chromosome fusion or intercentromeric recombination.</title>
        <authorList>
            <person name="Coelho M.A."/>
            <person name="David-Palma M."/>
            <person name="Shea T."/>
            <person name="Bowers K."/>
            <person name="McGinley-Smith S."/>
            <person name="Mohammad A.W."/>
            <person name="Gnirke A."/>
            <person name="Yurkov A.M."/>
            <person name="Nowrousian M."/>
            <person name="Sun S."/>
            <person name="Cuomo C.A."/>
            <person name="Heitman J."/>
        </authorList>
    </citation>
    <scope>NUCLEOTIDE SEQUENCE</scope>
    <source>
        <strain evidence="4">CBS 10118</strain>
    </source>
</reference>
<keyword evidence="5" id="KW-1185">Reference proteome</keyword>
<evidence type="ECO:0000313" key="4">
    <source>
        <dbReference type="EMBL" id="WVW81461.1"/>
    </source>
</evidence>
<protein>
    <submittedName>
        <fullName evidence="3">Uncharacterized protein</fullName>
    </submittedName>
</protein>
<feature type="transmembrane region" description="Helical" evidence="2">
    <location>
        <begin position="136"/>
        <end position="155"/>
    </location>
</feature>
<keyword evidence="2" id="KW-0812">Transmembrane</keyword>
<feature type="compositionally biased region" description="Basic and acidic residues" evidence="1">
    <location>
        <begin position="43"/>
        <end position="57"/>
    </location>
</feature>
<dbReference type="GeneID" id="30206554"/>
<evidence type="ECO:0000256" key="2">
    <source>
        <dbReference type="SAM" id="Phobius"/>
    </source>
</evidence>